<feature type="compositionally biased region" description="Polar residues" evidence="4">
    <location>
        <begin position="179"/>
        <end position="194"/>
    </location>
</feature>
<gene>
    <name evidence="7" type="ORF">ACFFTR_47795</name>
</gene>
<evidence type="ECO:0000256" key="3">
    <source>
        <dbReference type="ARBA" id="ARBA00023087"/>
    </source>
</evidence>
<feature type="compositionally biased region" description="Gly residues" evidence="4">
    <location>
        <begin position="316"/>
        <end position="331"/>
    </location>
</feature>
<comment type="caution">
    <text evidence="7">The sequence shown here is derived from an EMBL/GenBank/DDBJ whole genome shotgun (WGS) entry which is preliminary data.</text>
</comment>
<organism evidence="7 8">
    <name type="scientific">Dactylosporangium vinaceum</name>
    <dbReference type="NCBI Taxonomy" id="53362"/>
    <lineage>
        <taxon>Bacteria</taxon>
        <taxon>Bacillati</taxon>
        <taxon>Actinomycetota</taxon>
        <taxon>Actinomycetes</taxon>
        <taxon>Micromonosporales</taxon>
        <taxon>Micromonosporaceae</taxon>
        <taxon>Dactylosporangium</taxon>
    </lineage>
</organism>
<accession>A0ABV5MPP8</accession>
<keyword evidence="2" id="KW-0130">Cell adhesion</keyword>
<feature type="compositionally biased region" description="Gly residues" evidence="4">
    <location>
        <begin position="343"/>
        <end position="363"/>
    </location>
</feature>
<keyword evidence="8" id="KW-1185">Reference proteome</keyword>
<evidence type="ECO:0000256" key="4">
    <source>
        <dbReference type="SAM" id="MobiDB-lite"/>
    </source>
</evidence>
<feature type="compositionally biased region" description="Basic and acidic residues" evidence="4">
    <location>
        <begin position="498"/>
        <end position="517"/>
    </location>
</feature>
<dbReference type="InterPro" id="IPR005528">
    <property type="entry name" value="ChpA-H"/>
</dbReference>
<feature type="domain" description="Chaplin" evidence="6">
    <location>
        <begin position="35"/>
        <end position="75"/>
    </location>
</feature>
<dbReference type="PROSITE" id="PS51884">
    <property type="entry name" value="CHAPLIN"/>
    <property type="match status" value="3"/>
</dbReference>
<evidence type="ECO:0000259" key="6">
    <source>
        <dbReference type="PROSITE" id="PS51884"/>
    </source>
</evidence>
<keyword evidence="3" id="KW-0034">Amyloid</keyword>
<feature type="chain" id="PRO_5047027032" evidence="5">
    <location>
        <begin position="29"/>
        <end position="599"/>
    </location>
</feature>
<feature type="domain" description="Chaplin" evidence="6">
    <location>
        <begin position="271"/>
        <end position="311"/>
    </location>
</feature>
<dbReference type="Pfam" id="PF03777">
    <property type="entry name" value="ChpA-C"/>
    <property type="match status" value="4"/>
</dbReference>
<keyword evidence="5" id="KW-0732">Signal</keyword>
<dbReference type="Proteomes" id="UP001589608">
    <property type="component" value="Unassembled WGS sequence"/>
</dbReference>
<feature type="compositionally biased region" description="Low complexity" evidence="4">
    <location>
        <begin position="135"/>
        <end position="145"/>
    </location>
</feature>
<feature type="region of interest" description="Disordered" evidence="4">
    <location>
        <begin position="135"/>
        <end position="194"/>
    </location>
</feature>
<evidence type="ECO:0000256" key="2">
    <source>
        <dbReference type="ARBA" id="ARBA00022889"/>
    </source>
</evidence>
<evidence type="ECO:0000313" key="8">
    <source>
        <dbReference type="Proteomes" id="UP001589608"/>
    </source>
</evidence>
<name>A0ABV5MPP8_9ACTN</name>
<keyword evidence="1" id="KW-0134">Cell wall</keyword>
<keyword evidence="1" id="KW-0964">Secreted</keyword>
<evidence type="ECO:0000256" key="1">
    <source>
        <dbReference type="ARBA" id="ARBA00022512"/>
    </source>
</evidence>
<reference evidence="7 8" key="1">
    <citation type="submission" date="2024-09" db="EMBL/GenBank/DDBJ databases">
        <authorList>
            <person name="Sun Q."/>
            <person name="Mori K."/>
        </authorList>
    </citation>
    <scope>NUCLEOTIDE SEQUENCE [LARGE SCALE GENOMIC DNA]</scope>
    <source>
        <strain evidence="7 8">JCM 3307</strain>
    </source>
</reference>
<protein>
    <submittedName>
        <fullName evidence="7">Chaplin family protein</fullName>
    </submittedName>
</protein>
<feature type="compositionally biased region" description="Gly residues" evidence="4">
    <location>
        <begin position="164"/>
        <end position="174"/>
    </location>
</feature>
<feature type="region of interest" description="Disordered" evidence="4">
    <location>
        <begin position="488"/>
        <end position="538"/>
    </location>
</feature>
<dbReference type="EMBL" id="JBHMCA010000084">
    <property type="protein sequence ID" value="MFB9450825.1"/>
    <property type="molecule type" value="Genomic_DNA"/>
</dbReference>
<feature type="domain" description="Chaplin" evidence="6">
    <location>
        <begin position="97"/>
        <end position="137"/>
    </location>
</feature>
<sequence length="599" mass="59293">MKTWVRKSLNVGVLSAGVLLVSGGAAHADWTTGYNAGLLNGNQFDTTLQVPVNVCGNSIAILGFADANCGGGATAIKTESASSTESATTEDWTSGYNAGVANGNQLDTTLQVPVNVSGNAVSLLGFSSASSSGGAAAVKGNVSSDNDNDGWDNGGRRHHRHHNGGNGQGNGNGGDYNAAANSSYPGAQANGDYTESAANRTEDWTSGYNAGLLNGNQFDTTLQAPVNVSGNAIALLGFAGAQSQGGAWAVKGESATTESATTEASHTTGYNAGLLNGNQLDTTLQLPINLCGNSIAILGFSSANCGGGAVAYKGDGGSDNDGRGQGNGGWDNDGRGHHHHGHGNGNGGWDNDGDGNGNGNGGYDGNGNSNGGYGGQGNANGGNGYGGNGNANGDNGYGGNANATGAYANSNGNTNGDASDVKANANNASKMHKASKKSHKSIDLGEHAKTSKHMKHSPKGNGSGLAAANDAGYGNAAANGDNGYGGGNANGAGDDNGGWDHGRGDDNGGWDHGRGDDNGGWDNGRGHHRHHDGRGNGNGGATAVKGGCGDWTTGFNAGLLNGNQFDSTVQLPINISGNAVSVLGFSQAQSSGGAVAYSC</sequence>
<proteinExistence type="predicted"/>
<evidence type="ECO:0000313" key="7">
    <source>
        <dbReference type="EMBL" id="MFB9450825.1"/>
    </source>
</evidence>
<evidence type="ECO:0000256" key="5">
    <source>
        <dbReference type="SAM" id="SignalP"/>
    </source>
</evidence>
<feature type="signal peptide" evidence="5">
    <location>
        <begin position="1"/>
        <end position="28"/>
    </location>
</feature>
<feature type="region of interest" description="Disordered" evidence="4">
    <location>
        <begin position="316"/>
        <end position="363"/>
    </location>
</feature>
<dbReference type="RefSeq" id="WP_223100356.1">
    <property type="nucleotide sequence ID" value="NZ_CP061913.1"/>
</dbReference>